<gene>
    <name evidence="2" type="ORF">HMPREF9333_00554</name>
</gene>
<keyword evidence="1" id="KW-0732">Signal</keyword>
<sequence length="138" mass="15839">MKIPVLLKKKTFYIALLSLAGAIASAVYGIKSDTSVGVISRFEDAVNTRNEKKILSTFEPDIRKELKKEFEVKHIEDIFSLATKKHKISILYKESQSLSDDENYDCICLITLDNKVERVYEQQISVKKDGKKKYISKF</sequence>
<reference evidence="2 3" key="1">
    <citation type="submission" date="2011-08" db="EMBL/GenBank/DDBJ databases">
        <title>The Genome Sequence of Johnsonella ignava ATCC 51276.</title>
        <authorList>
            <consortium name="The Broad Institute Genome Sequencing Platform"/>
            <person name="Earl A."/>
            <person name="Ward D."/>
            <person name="Feldgarden M."/>
            <person name="Gevers D."/>
            <person name="Izard J."/>
            <person name="Blanton J.M."/>
            <person name="Baranova O.V."/>
            <person name="Dewhirst F.E."/>
            <person name="Young S.K."/>
            <person name="Zeng Q."/>
            <person name="Gargeya S."/>
            <person name="Fitzgerald M."/>
            <person name="Haas B."/>
            <person name="Abouelleil A."/>
            <person name="Alvarado L."/>
            <person name="Arachchi H.M."/>
            <person name="Berlin A."/>
            <person name="Brown A."/>
            <person name="Chapman S.B."/>
            <person name="Chen Z."/>
            <person name="Dunbar C."/>
            <person name="Freedman E."/>
            <person name="Gearin G."/>
            <person name="Gellesch M."/>
            <person name="Goldberg J."/>
            <person name="Griggs A."/>
            <person name="Gujja S."/>
            <person name="Heiman D."/>
            <person name="Howarth C."/>
            <person name="Larson L."/>
            <person name="Lui A."/>
            <person name="MacDonald P.J.P."/>
            <person name="Montmayeur A."/>
            <person name="Murphy C."/>
            <person name="Neiman D."/>
            <person name="Pearson M."/>
            <person name="Priest M."/>
            <person name="Roberts A."/>
            <person name="Saif S."/>
            <person name="Shea T."/>
            <person name="Shenoy N."/>
            <person name="Sisk P."/>
            <person name="Stolte C."/>
            <person name="Sykes S."/>
            <person name="Wortman J."/>
            <person name="Nusbaum C."/>
            <person name="Birren B."/>
        </authorList>
    </citation>
    <scope>NUCLEOTIDE SEQUENCE [LARGE SCALE GENOMIC DNA]</scope>
    <source>
        <strain evidence="2 3">ATCC 51276</strain>
    </source>
</reference>
<keyword evidence="3" id="KW-1185">Reference proteome</keyword>
<feature type="signal peptide" evidence="1">
    <location>
        <begin position="1"/>
        <end position="26"/>
    </location>
</feature>
<dbReference type="AlphaFoldDB" id="G5GG65"/>
<dbReference type="Proteomes" id="UP000003011">
    <property type="component" value="Unassembled WGS sequence"/>
</dbReference>
<dbReference type="RefSeq" id="WP_005539685.1">
    <property type="nucleotide sequence ID" value="NZ_JH378830.1"/>
</dbReference>
<dbReference type="STRING" id="679200.HMPREF9333_00554"/>
<comment type="caution">
    <text evidence="2">The sequence shown here is derived from an EMBL/GenBank/DDBJ whole genome shotgun (WGS) entry which is preliminary data.</text>
</comment>
<evidence type="ECO:0008006" key="4">
    <source>
        <dbReference type="Google" id="ProtNLM"/>
    </source>
</evidence>
<evidence type="ECO:0000256" key="1">
    <source>
        <dbReference type="SAM" id="SignalP"/>
    </source>
</evidence>
<organism evidence="2 3">
    <name type="scientific">Johnsonella ignava ATCC 51276</name>
    <dbReference type="NCBI Taxonomy" id="679200"/>
    <lineage>
        <taxon>Bacteria</taxon>
        <taxon>Bacillati</taxon>
        <taxon>Bacillota</taxon>
        <taxon>Clostridia</taxon>
        <taxon>Lachnospirales</taxon>
        <taxon>Lachnospiraceae</taxon>
        <taxon>Johnsonella</taxon>
    </lineage>
</organism>
<dbReference type="HOGENOM" id="CLU_1852517_0_0_9"/>
<proteinExistence type="predicted"/>
<feature type="chain" id="PRO_5038870883" description="PepSY domain-containing protein" evidence="1">
    <location>
        <begin position="27"/>
        <end position="138"/>
    </location>
</feature>
<accession>G5GG65</accession>
<evidence type="ECO:0000313" key="2">
    <source>
        <dbReference type="EMBL" id="EHI56275.1"/>
    </source>
</evidence>
<dbReference type="EMBL" id="ACZL01000011">
    <property type="protein sequence ID" value="EHI56275.1"/>
    <property type="molecule type" value="Genomic_DNA"/>
</dbReference>
<protein>
    <recommendedName>
        <fullName evidence="4">PepSY domain-containing protein</fullName>
    </recommendedName>
</protein>
<name>G5GG65_9FIRM</name>
<evidence type="ECO:0000313" key="3">
    <source>
        <dbReference type="Proteomes" id="UP000003011"/>
    </source>
</evidence>